<feature type="transmembrane region" description="Helical" evidence="6">
    <location>
        <begin position="214"/>
        <end position="231"/>
    </location>
</feature>
<dbReference type="InterPro" id="IPR011701">
    <property type="entry name" value="MFS"/>
</dbReference>
<evidence type="ECO:0000313" key="8">
    <source>
        <dbReference type="EMBL" id="KFI57732.1"/>
    </source>
</evidence>
<dbReference type="PROSITE" id="PS50850">
    <property type="entry name" value="MFS"/>
    <property type="match status" value="1"/>
</dbReference>
<feature type="transmembrane region" description="Helical" evidence="6">
    <location>
        <begin position="370"/>
        <end position="392"/>
    </location>
</feature>
<gene>
    <name evidence="8" type="ORF">BCUN_2211</name>
</gene>
<evidence type="ECO:0000256" key="5">
    <source>
        <dbReference type="ARBA" id="ARBA00023136"/>
    </source>
</evidence>
<dbReference type="PRINTS" id="PR01036">
    <property type="entry name" value="TCRTETB"/>
</dbReference>
<keyword evidence="3 6" id="KW-0812">Transmembrane</keyword>
<name>A0A087AG32_9BIFI</name>
<evidence type="ECO:0000256" key="1">
    <source>
        <dbReference type="ARBA" id="ARBA00004651"/>
    </source>
</evidence>
<dbReference type="SUPFAM" id="SSF103473">
    <property type="entry name" value="MFS general substrate transporter"/>
    <property type="match status" value="1"/>
</dbReference>
<keyword evidence="2" id="KW-0813">Transport</keyword>
<evidence type="ECO:0000256" key="4">
    <source>
        <dbReference type="ARBA" id="ARBA00022989"/>
    </source>
</evidence>
<dbReference type="eggNOG" id="COG0477">
    <property type="taxonomic scope" value="Bacteria"/>
</dbReference>
<dbReference type="PANTHER" id="PTHR42718:SF9">
    <property type="entry name" value="MAJOR FACILITATOR SUPERFAMILY MULTIDRUG TRANSPORTER MFSC"/>
    <property type="match status" value="1"/>
</dbReference>
<feature type="transmembrane region" description="Helical" evidence="6">
    <location>
        <begin position="444"/>
        <end position="462"/>
    </location>
</feature>
<sequence>MSAVTTKATADPYADPETSNKAAVKALVFLLITFILGTLCVQGFNLVFDQIGQSVGAPEQASLITAIPGIVLGIVAFIYGSLSDFVSIKKLTIFGLVMLFVGSAYGFVTNFFFDANLWNVIIGRMIQTAGAQVAGSVYLVIATKYLRDNLKVIFFGLFTAGYQFSAAIGVFAAGLLSSIAWQYLFLIPAVTIVFLPFLMKLLPSAAGTGAKIDWLGFGIFGVAVAFLTVYFSYISQWWLLVVAIVLFVCFGVYIAKAREPFITPAFFKNTRWLLAISLIALFYFVNYCISPIYNNIGAQVYGMDTGQVSAYIVWAFVVATIVGTSSGAIVGKIGQVPAIIIAGLLMTCGFVGAACCINTSFLILTLWACVFYAGVGLLYSPLTATVLGTLPVDQSGRGIGMNDLVMNVTASIGIAVFGTLMSAGSLNGSSFVGTTGVAGGFSNLLLIGGAVLLVGVIVFLLIRRKVYAGETAAEEHEPGPDEVGAALQ</sequence>
<feature type="transmembrane region" description="Helical" evidence="6">
    <location>
        <begin position="275"/>
        <end position="296"/>
    </location>
</feature>
<organism evidence="8 9">
    <name type="scientific">Bifidobacterium cuniculi</name>
    <dbReference type="NCBI Taxonomy" id="1688"/>
    <lineage>
        <taxon>Bacteria</taxon>
        <taxon>Bacillati</taxon>
        <taxon>Actinomycetota</taxon>
        <taxon>Actinomycetes</taxon>
        <taxon>Bifidobacteriales</taxon>
        <taxon>Bifidobacteriaceae</taxon>
        <taxon>Bifidobacterium</taxon>
    </lineage>
</organism>
<feature type="transmembrane region" description="Helical" evidence="6">
    <location>
        <begin position="181"/>
        <end position="202"/>
    </location>
</feature>
<keyword evidence="9" id="KW-1185">Reference proteome</keyword>
<comment type="caution">
    <text evidence="8">The sequence shown here is derived from an EMBL/GenBank/DDBJ whole genome shotgun (WGS) entry which is preliminary data.</text>
</comment>
<dbReference type="EMBL" id="JGYV01000032">
    <property type="protein sequence ID" value="KFI57732.1"/>
    <property type="molecule type" value="Genomic_DNA"/>
</dbReference>
<comment type="subcellular location">
    <subcellularLocation>
        <location evidence="1">Cell membrane</location>
        <topology evidence="1">Multi-pass membrane protein</topology>
    </subcellularLocation>
</comment>
<evidence type="ECO:0000256" key="2">
    <source>
        <dbReference type="ARBA" id="ARBA00022448"/>
    </source>
</evidence>
<feature type="transmembrane region" description="Helical" evidence="6">
    <location>
        <begin position="153"/>
        <end position="175"/>
    </location>
</feature>
<feature type="transmembrane region" description="Helical" evidence="6">
    <location>
        <begin position="60"/>
        <end position="79"/>
    </location>
</feature>
<feature type="domain" description="Major facilitator superfamily (MFS) profile" evidence="7">
    <location>
        <begin position="21"/>
        <end position="467"/>
    </location>
</feature>
<reference evidence="8 9" key="1">
    <citation type="submission" date="2014-03" db="EMBL/GenBank/DDBJ databases">
        <title>Genomics of Bifidobacteria.</title>
        <authorList>
            <person name="Ventura M."/>
            <person name="Milani C."/>
            <person name="Lugli G.A."/>
        </authorList>
    </citation>
    <scope>NUCLEOTIDE SEQUENCE [LARGE SCALE GENOMIC DNA]</scope>
    <source>
        <strain evidence="8 9">LMG 10738</strain>
    </source>
</reference>
<keyword evidence="5 6" id="KW-0472">Membrane</keyword>
<dbReference type="OrthoDB" id="3247348at2"/>
<dbReference type="AlphaFoldDB" id="A0A087AG32"/>
<feature type="transmembrane region" description="Helical" evidence="6">
    <location>
        <begin position="91"/>
        <end position="112"/>
    </location>
</feature>
<dbReference type="GO" id="GO:0022857">
    <property type="term" value="F:transmembrane transporter activity"/>
    <property type="evidence" value="ECO:0007669"/>
    <property type="project" value="InterPro"/>
</dbReference>
<evidence type="ECO:0000259" key="7">
    <source>
        <dbReference type="PROSITE" id="PS50850"/>
    </source>
</evidence>
<feature type="transmembrane region" description="Helical" evidence="6">
    <location>
        <begin position="237"/>
        <end position="255"/>
    </location>
</feature>
<feature type="transmembrane region" description="Helical" evidence="6">
    <location>
        <begin position="308"/>
        <end position="331"/>
    </location>
</feature>
<feature type="transmembrane region" description="Helical" evidence="6">
    <location>
        <begin position="404"/>
        <end position="424"/>
    </location>
</feature>
<feature type="transmembrane region" description="Helical" evidence="6">
    <location>
        <begin position="26"/>
        <end position="48"/>
    </location>
</feature>
<dbReference type="PANTHER" id="PTHR42718">
    <property type="entry name" value="MAJOR FACILITATOR SUPERFAMILY MULTIDRUG TRANSPORTER MFSC"/>
    <property type="match status" value="1"/>
</dbReference>
<dbReference type="RefSeq" id="WP_033517915.1">
    <property type="nucleotide sequence ID" value="NZ_JGYV01000032.1"/>
</dbReference>
<evidence type="ECO:0000256" key="3">
    <source>
        <dbReference type="ARBA" id="ARBA00022692"/>
    </source>
</evidence>
<evidence type="ECO:0000313" key="9">
    <source>
        <dbReference type="Proteomes" id="UP000029067"/>
    </source>
</evidence>
<dbReference type="STRING" id="1688.BCUN_2211"/>
<dbReference type="Proteomes" id="UP000029067">
    <property type="component" value="Unassembled WGS sequence"/>
</dbReference>
<dbReference type="Gene3D" id="1.20.1250.20">
    <property type="entry name" value="MFS general substrate transporter like domains"/>
    <property type="match status" value="2"/>
</dbReference>
<dbReference type="Pfam" id="PF07690">
    <property type="entry name" value="MFS_1"/>
    <property type="match status" value="1"/>
</dbReference>
<proteinExistence type="predicted"/>
<dbReference type="InterPro" id="IPR036259">
    <property type="entry name" value="MFS_trans_sf"/>
</dbReference>
<keyword evidence="4 6" id="KW-1133">Transmembrane helix</keyword>
<dbReference type="InterPro" id="IPR020846">
    <property type="entry name" value="MFS_dom"/>
</dbReference>
<feature type="transmembrane region" description="Helical" evidence="6">
    <location>
        <begin position="118"/>
        <end position="141"/>
    </location>
</feature>
<accession>A0A087AG32</accession>
<feature type="transmembrane region" description="Helical" evidence="6">
    <location>
        <begin position="338"/>
        <end position="364"/>
    </location>
</feature>
<dbReference type="GO" id="GO:0005886">
    <property type="term" value="C:plasma membrane"/>
    <property type="evidence" value="ECO:0007669"/>
    <property type="project" value="UniProtKB-SubCell"/>
</dbReference>
<protein>
    <submittedName>
        <fullName evidence="8">MFS superfamily transporter</fullName>
    </submittedName>
</protein>
<evidence type="ECO:0000256" key="6">
    <source>
        <dbReference type="SAM" id="Phobius"/>
    </source>
</evidence>